<dbReference type="RefSeq" id="WP_111373779.1">
    <property type="nucleotide sequence ID" value="NZ_CP029480.1"/>
</dbReference>
<keyword evidence="1" id="KW-0472">Membrane</keyword>
<gene>
    <name evidence="3" type="ORF">DJ013_20425</name>
</gene>
<evidence type="ECO:0000256" key="1">
    <source>
        <dbReference type="SAM" id="Phobius"/>
    </source>
</evidence>
<dbReference type="InterPro" id="IPR052336">
    <property type="entry name" value="MlaD_Phospholipid_Transporter"/>
</dbReference>
<dbReference type="PANTHER" id="PTHR33371:SF4">
    <property type="entry name" value="INTERMEMBRANE PHOSPHOLIPID TRANSPORT SYSTEM BINDING PROTEIN MLAD"/>
    <property type="match status" value="1"/>
</dbReference>
<dbReference type="EMBL" id="CP029480">
    <property type="protein sequence ID" value="AWW00413.1"/>
    <property type="molecule type" value="Genomic_DNA"/>
</dbReference>
<keyword evidence="4" id="KW-1185">Reference proteome</keyword>
<organism evidence="3 4">
    <name type="scientific">Arcticibacterium luteifluviistationis</name>
    <dbReference type="NCBI Taxonomy" id="1784714"/>
    <lineage>
        <taxon>Bacteria</taxon>
        <taxon>Pseudomonadati</taxon>
        <taxon>Bacteroidota</taxon>
        <taxon>Cytophagia</taxon>
        <taxon>Cytophagales</taxon>
        <taxon>Leadbetterellaceae</taxon>
        <taxon>Arcticibacterium</taxon>
    </lineage>
</organism>
<proteinExistence type="predicted"/>
<dbReference type="OrthoDB" id="9771725at2"/>
<reference evidence="3 4" key="1">
    <citation type="submission" date="2018-05" db="EMBL/GenBank/DDBJ databases">
        <title>Complete genome sequence of Arcticibacterium luteifluviistationis SM1504T, a cytophagaceae bacterium isolated from Arctic surface seawater.</title>
        <authorList>
            <person name="Li Y."/>
            <person name="Qin Q.-L."/>
        </authorList>
    </citation>
    <scope>NUCLEOTIDE SEQUENCE [LARGE SCALE GENOMIC DNA]</scope>
    <source>
        <strain evidence="3 4">SM1504</strain>
    </source>
</reference>
<dbReference type="Proteomes" id="UP000249873">
    <property type="component" value="Chromosome"/>
</dbReference>
<dbReference type="GO" id="GO:0005543">
    <property type="term" value="F:phospholipid binding"/>
    <property type="evidence" value="ECO:0007669"/>
    <property type="project" value="TreeGrafter"/>
</dbReference>
<accession>A0A2Z4GG85</accession>
<sequence length="343" mass="37236">METTKRNAKVGLFMLIGLIIFAGVVMLISNMRKVFVQKIDAVAVFEDVAGLNKGNNVMFSGVKVGTVAGLEFIPGKGVEVDFEIEEKSRKFIFKDADVKISTDGLIGNPILVIAGGDVKSGAIESGHRFKVSKEDSQQDMIKTLQENNKNILAITEDLKGIMGSISRGEGSIGKLLKDDELYDNVNQTVAKLEAMATSAQGVATNLNKFSADLSNPKALPYQLTHNTTIMPALETTTGNLMEGTKALKSTMTEANLMMTDVRKDVGQITDNITNNKTSTLGVLLNDKATGDNVKETLDNLSSGTEKLDENLEALKSNIFFRRYYKKKAKAEAKAKEALLEEGK</sequence>
<feature type="domain" description="Mce/MlaD" evidence="2">
    <location>
        <begin position="40"/>
        <end position="113"/>
    </location>
</feature>
<dbReference type="PANTHER" id="PTHR33371">
    <property type="entry name" value="INTERMEMBRANE PHOSPHOLIPID TRANSPORT SYSTEM BINDING PROTEIN MLAD-RELATED"/>
    <property type="match status" value="1"/>
</dbReference>
<keyword evidence="1" id="KW-0812">Transmembrane</keyword>
<feature type="transmembrane region" description="Helical" evidence="1">
    <location>
        <begin position="12"/>
        <end position="31"/>
    </location>
</feature>
<keyword evidence="1" id="KW-1133">Transmembrane helix</keyword>
<dbReference type="AlphaFoldDB" id="A0A2Z4GG85"/>
<evidence type="ECO:0000313" key="4">
    <source>
        <dbReference type="Proteomes" id="UP000249873"/>
    </source>
</evidence>
<protein>
    <submittedName>
        <fullName evidence="3">MCE family protein</fullName>
    </submittedName>
</protein>
<dbReference type="Pfam" id="PF02470">
    <property type="entry name" value="MlaD"/>
    <property type="match status" value="1"/>
</dbReference>
<evidence type="ECO:0000259" key="2">
    <source>
        <dbReference type="Pfam" id="PF02470"/>
    </source>
</evidence>
<evidence type="ECO:0000313" key="3">
    <source>
        <dbReference type="EMBL" id="AWW00413.1"/>
    </source>
</evidence>
<dbReference type="GO" id="GO:0005548">
    <property type="term" value="F:phospholipid transporter activity"/>
    <property type="evidence" value="ECO:0007669"/>
    <property type="project" value="TreeGrafter"/>
</dbReference>
<dbReference type="InterPro" id="IPR003399">
    <property type="entry name" value="Mce/MlaD"/>
</dbReference>
<dbReference type="KEGG" id="als:DJ013_20425"/>
<name>A0A2Z4GG85_9BACT</name>